<dbReference type="Pfam" id="PF03087">
    <property type="entry name" value="BPS1"/>
    <property type="match status" value="1"/>
</dbReference>
<evidence type="ECO:0000313" key="2">
    <source>
        <dbReference type="EMBL" id="KAK6939245.1"/>
    </source>
</evidence>
<proteinExistence type="predicted"/>
<keyword evidence="3" id="KW-1185">Reference proteome</keyword>
<gene>
    <name evidence="2" type="ORF">RJ641_028776</name>
</gene>
<accession>A0AAN8VS97</accession>
<evidence type="ECO:0000313" key="3">
    <source>
        <dbReference type="Proteomes" id="UP001370490"/>
    </source>
</evidence>
<dbReference type="EMBL" id="JBAMMX010000005">
    <property type="protein sequence ID" value="KAK6939245.1"/>
    <property type="molecule type" value="Genomic_DNA"/>
</dbReference>
<dbReference type="PANTHER" id="PTHR33070">
    <property type="entry name" value="OS06G0725500 PROTEIN"/>
    <property type="match status" value="1"/>
</dbReference>
<sequence>MASSISTFKTTTHARSISLPSRSHPITATAEESLCKLRASETTTSSPSLISHSLTVLSGLCEHMNDMLQLPLTQQTLCHKQHARYLEEVLDGSLQLLDVCGATKEVLSLAKESVQELASSLRRRKSGDCALDSKVEGFKASRKNATKFVQKCLANLKRVKKNCDLLIQDQGHPSLVKMLGEAEAASVSVFESILLVVSGTKSESKSFISKLIRSKHVACEGEDLHTSEVEKIEHALDALKQQKWSKSDDFKRVQNLQKQLESFESKIQELDEGVESLFRHLMRIRVSLLNILNY</sequence>
<dbReference type="GO" id="GO:0048367">
    <property type="term" value="P:shoot system development"/>
    <property type="evidence" value="ECO:0007669"/>
    <property type="project" value="InterPro"/>
</dbReference>
<reference evidence="2 3" key="1">
    <citation type="submission" date="2023-12" db="EMBL/GenBank/DDBJ databases">
        <title>A high-quality genome assembly for Dillenia turbinata (Dilleniales).</title>
        <authorList>
            <person name="Chanderbali A."/>
        </authorList>
    </citation>
    <scope>NUCLEOTIDE SEQUENCE [LARGE SCALE GENOMIC DNA]</scope>
    <source>
        <strain evidence="2">LSX21</strain>
        <tissue evidence="2">Leaf</tissue>
    </source>
</reference>
<organism evidence="2 3">
    <name type="scientific">Dillenia turbinata</name>
    <dbReference type="NCBI Taxonomy" id="194707"/>
    <lineage>
        <taxon>Eukaryota</taxon>
        <taxon>Viridiplantae</taxon>
        <taxon>Streptophyta</taxon>
        <taxon>Embryophyta</taxon>
        <taxon>Tracheophyta</taxon>
        <taxon>Spermatophyta</taxon>
        <taxon>Magnoliopsida</taxon>
        <taxon>eudicotyledons</taxon>
        <taxon>Gunneridae</taxon>
        <taxon>Pentapetalae</taxon>
        <taxon>Dilleniales</taxon>
        <taxon>Dilleniaceae</taxon>
        <taxon>Dillenia</taxon>
    </lineage>
</organism>
<dbReference type="Proteomes" id="UP001370490">
    <property type="component" value="Unassembled WGS sequence"/>
</dbReference>
<feature type="coiled-coil region" evidence="1">
    <location>
        <begin position="222"/>
        <end position="273"/>
    </location>
</feature>
<comment type="caution">
    <text evidence="2">The sequence shown here is derived from an EMBL/GenBank/DDBJ whole genome shotgun (WGS) entry which is preliminary data.</text>
</comment>
<name>A0AAN8VS97_9MAGN</name>
<dbReference type="InterPro" id="IPR004320">
    <property type="entry name" value="BPS1_pln"/>
</dbReference>
<dbReference type="PANTHER" id="PTHR33070:SF129">
    <property type="entry name" value="DUF241 DOMAIN PROTEIN"/>
    <property type="match status" value="1"/>
</dbReference>
<dbReference type="AlphaFoldDB" id="A0AAN8VS97"/>
<evidence type="ECO:0000256" key="1">
    <source>
        <dbReference type="SAM" id="Coils"/>
    </source>
</evidence>
<protein>
    <submittedName>
        <fullName evidence="2">Protein BPS1, chloroplastic</fullName>
    </submittedName>
</protein>
<dbReference type="GO" id="GO:0048364">
    <property type="term" value="P:root development"/>
    <property type="evidence" value="ECO:0007669"/>
    <property type="project" value="InterPro"/>
</dbReference>
<keyword evidence="1" id="KW-0175">Coiled coil</keyword>